<gene>
    <name evidence="2" type="ORF">K435DRAFT_869656</name>
</gene>
<evidence type="ECO:0000313" key="2">
    <source>
        <dbReference type="EMBL" id="THU85090.1"/>
    </source>
</evidence>
<proteinExistence type="predicted"/>
<evidence type="ECO:0000313" key="3">
    <source>
        <dbReference type="Proteomes" id="UP000297245"/>
    </source>
</evidence>
<name>A0A4S8L941_DENBC</name>
<feature type="region of interest" description="Disordered" evidence="1">
    <location>
        <begin position="31"/>
        <end position="52"/>
    </location>
</feature>
<accession>A0A4S8L941</accession>
<keyword evidence="3" id="KW-1185">Reference proteome</keyword>
<dbReference type="AlphaFoldDB" id="A0A4S8L941"/>
<sequence>MNDMVFAGISLSGTNIEIIGVLFATLWASQGGEEEDNRRNGNGEEISRSDVVSPRRVSAINFQVSTISIGNAEQGMGTGSSYNNAQMVDESQKRENSTSWGKFKAHGHER</sequence>
<organism evidence="2 3">
    <name type="scientific">Dendrothele bispora (strain CBS 962.96)</name>
    <dbReference type="NCBI Taxonomy" id="1314807"/>
    <lineage>
        <taxon>Eukaryota</taxon>
        <taxon>Fungi</taxon>
        <taxon>Dikarya</taxon>
        <taxon>Basidiomycota</taxon>
        <taxon>Agaricomycotina</taxon>
        <taxon>Agaricomycetes</taxon>
        <taxon>Agaricomycetidae</taxon>
        <taxon>Agaricales</taxon>
        <taxon>Agaricales incertae sedis</taxon>
        <taxon>Dendrothele</taxon>
    </lineage>
</organism>
<evidence type="ECO:0000256" key="1">
    <source>
        <dbReference type="SAM" id="MobiDB-lite"/>
    </source>
</evidence>
<reference evidence="2 3" key="1">
    <citation type="journal article" date="2019" name="Nat. Ecol. Evol.">
        <title>Megaphylogeny resolves global patterns of mushroom evolution.</title>
        <authorList>
            <person name="Varga T."/>
            <person name="Krizsan K."/>
            <person name="Foldi C."/>
            <person name="Dima B."/>
            <person name="Sanchez-Garcia M."/>
            <person name="Sanchez-Ramirez S."/>
            <person name="Szollosi G.J."/>
            <person name="Szarkandi J.G."/>
            <person name="Papp V."/>
            <person name="Albert L."/>
            <person name="Andreopoulos W."/>
            <person name="Angelini C."/>
            <person name="Antonin V."/>
            <person name="Barry K.W."/>
            <person name="Bougher N.L."/>
            <person name="Buchanan P."/>
            <person name="Buyck B."/>
            <person name="Bense V."/>
            <person name="Catcheside P."/>
            <person name="Chovatia M."/>
            <person name="Cooper J."/>
            <person name="Damon W."/>
            <person name="Desjardin D."/>
            <person name="Finy P."/>
            <person name="Geml J."/>
            <person name="Haridas S."/>
            <person name="Hughes K."/>
            <person name="Justo A."/>
            <person name="Karasinski D."/>
            <person name="Kautmanova I."/>
            <person name="Kiss B."/>
            <person name="Kocsube S."/>
            <person name="Kotiranta H."/>
            <person name="LaButti K.M."/>
            <person name="Lechner B.E."/>
            <person name="Liimatainen K."/>
            <person name="Lipzen A."/>
            <person name="Lukacs Z."/>
            <person name="Mihaltcheva S."/>
            <person name="Morgado L.N."/>
            <person name="Niskanen T."/>
            <person name="Noordeloos M.E."/>
            <person name="Ohm R.A."/>
            <person name="Ortiz-Santana B."/>
            <person name="Ovrebo C."/>
            <person name="Racz N."/>
            <person name="Riley R."/>
            <person name="Savchenko A."/>
            <person name="Shiryaev A."/>
            <person name="Soop K."/>
            <person name="Spirin V."/>
            <person name="Szebenyi C."/>
            <person name="Tomsovsky M."/>
            <person name="Tulloss R.E."/>
            <person name="Uehling J."/>
            <person name="Grigoriev I.V."/>
            <person name="Vagvolgyi C."/>
            <person name="Papp T."/>
            <person name="Martin F.M."/>
            <person name="Miettinen O."/>
            <person name="Hibbett D.S."/>
            <person name="Nagy L.G."/>
        </authorList>
    </citation>
    <scope>NUCLEOTIDE SEQUENCE [LARGE SCALE GENOMIC DNA]</scope>
    <source>
        <strain evidence="2 3">CBS 962.96</strain>
    </source>
</reference>
<feature type="compositionally biased region" description="Basic and acidic residues" evidence="1">
    <location>
        <begin position="36"/>
        <end position="48"/>
    </location>
</feature>
<feature type="region of interest" description="Disordered" evidence="1">
    <location>
        <begin position="71"/>
        <end position="110"/>
    </location>
</feature>
<dbReference type="EMBL" id="ML179566">
    <property type="protein sequence ID" value="THU85090.1"/>
    <property type="molecule type" value="Genomic_DNA"/>
</dbReference>
<protein>
    <submittedName>
        <fullName evidence="2">Uncharacterized protein</fullName>
    </submittedName>
</protein>
<dbReference type="Proteomes" id="UP000297245">
    <property type="component" value="Unassembled WGS sequence"/>
</dbReference>